<keyword evidence="2" id="KW-1133">Transmembrane helix</keyword>
<sequence>MKKFFKADRGSVSVFAILLILPIFLMNALFIDTLRIISAERQVENAMDSALRSTMAQFNEKLANVGLFGYAGDQAEASDDFEKYVEAQFYTGDDLSGTQNLVSPSIDSATASFDSSRNLVDLDIMEHQVLESMKYQAPAQIGKELYNLVTSGVRDVSNEDAEGVEDLSETYEEIFELVKKRNAKIDAAIEDINKYITMMETELGTIVGPAASGEEIPATIKGMNGLVHFHDRYKELIEQEETDEDEDEEIENYEDQIDELRSKHKQFFNKFRRSKSNIFGPLFGSYGSPDDYFPLTAKDYNEQIQELLDSINFDDYDLDPQESEEVDKLKKIALEDEFFEQIFSNIEYLYAQFEPGQTMSQDQAINSSSYSSFTVVQVIDGFYKVIEEHKTPATQIKNDLKNREENYKDTHLKYLKEQLADYTDSNALIDDEEFQRQEEESDTSFNELWDLITGAGNLADDQGTYDELSSIIAEYDAISGDGDEEDPDKGQFIKDAFERFTQFAEFVQGFPDSFRDELYINEYIMANYGTSEPYELTDPNSYLYENKQAEFITYGSDIAGVNYLLFIKDIAMVLFVINLLEKVLMEGGFAGPIGFLRALVRAFTETVVQITDLTTSARGGYKLDWRPFKVTKIEMTMPLFLRLFMMMKSTGEDYNNDKLRRLQASITLDTDVHLDNSPSYIEGHVEGKVKLWFIPALTEFLPGDLGNVSGNVYNIDKKKVYSY</sequence>
<comment type="caution">
    <text evidence="3">The sequence shown here is derived from an EMBL/GenBank/DDBJ whole genome shotgun (WGS) entry which is preliminary data.</text>
</comment>
<reference evidence="3 4" key="1">
    <citation type="submission" date="2017-08" db="EMBL/GenBank/DDBJ databases">
        <title>Virgibacillus indicus sp. nov. and Virgibacillus profoundi sp. nov, two moderately halophilic bacteria isolated from marine sediment by using the Microfluidic Streak Plate.</title>
        <authorList>
            <person name="Xu B."/>
            <person name="Hu B."/>
            <person name="Wang J."/>
            <person name="Zhu Y."/>
            <person name="Huang L."/>
            <person name="Du W."/>
            <person name="Huang Y."/>
        </authorList>
    </citation>
    <scope>NUCLEOTIDE SEQUENCE [LARGE SCALE GENOMIC DNA]</scope>
    <source>
        <strain evidence="3 4">IO3-P3-H5</strain>
    </source>
</reference>
<feature type="transmembrane region" description="Helical" evidence="2">
    <location>
        <begin position="12"/>
        <end position="31"/>
    </location>
</feature>
<dbReference type="EMBL" id="NPOA01000009">
    <property type="protein sequence ID" value="PAV28970.1"/>
    <property type="molecule type" value="Genomic_DNA"/>
</dbReference>
<dbReference type="AlphaFoldDB" id="A0A2A2ICW7"/>
<keyword evidence="1" id="KW-0175">Coiled coil</keyword>
<evidence type="ECO:0000256" key="2">
    <source>
        <dbReference type="SAM" id="Phobius"/>
    </source>
</evidence>
<dbReference type="RefSeq" id="WP_095656061.1">
    <property type="nucleotide sequence ID" value="NZ_NPOA01000009.1"/>
</dbReference>
<keyword evidence="2" id="KW-0472">Membrane</keyword>
<evidence type="ECO:0000256" key="1">
    <source>
        <dbReference type="SAM" id="Coils"/>
    </source>
</evidence>
<evidence type="ECO:0000313" key="3">
    <source>
        <dbReference type="EMBL" id="PAV28970.1"/>
    </source>
</evidence>
<accession>A0A2A2ICW7</accession>
<name>A0A2A2ICW7_9BACI</name>
<protein>
    <submittedName>
        <fullName evidence="3">Uncharacterized protein</fullName>
    </submittedName>
</protein>
<proteinExistence type="predicted"/>
<organism evidence="3 4">
    <name type="scientific">Virgibacillus profundi</name>
    <dbReference type="NCBI Taxonomy" id="2024555"/>
    <lineage>
        <taxon>Bacteria</taxon>
        <taxon>Bacillati</taxon>
        <taxon>Bacillota</taxon>
        <taxon>Bacilli</taxon>
        <taxon>Bacillales</taxon>
        <taxon>Bacillaceae</taxon>
        <taxon>Virgibacillus</taxon>
    </lineage>
</organism>
<gene>
    <name evidence="3" type="ORF">CIL05_13395</name>
</gene>
<keyword evidence="2" id="KW-0812">Transmembrane</keyword>
<keyword evidence="4" id="KW-1185">Reference proteome</keyword>
<feature type="coiled-coil region" evidence="1">
    <location>
        <begin position="236"/>
        <end position="270"/>
    </location>
</feature>
<evidence type="ECO:0000313" key="4">
    <source>
        <dbReference type="Proteomes" id="UP000218887"/>
    </source>
</evidence>
<dbReference type="Proteomes" id="UP000218887">
    <property type="component" value="Unassembled WGS sequence"/>
</dbReference>